<sequence>MTERCVIHLSVTATDLPAAQRLARVVARCTGMLPQADPGETTVSVEDDQNVRHGSSATC</sequence>
<evidence type="ECO:0000313" key="3">
    <source>
        <dbReference type="Proteomes" id="UP000631553"/>
    </source>
</evidence>
<organism evidence="2 3">
    <name type="scientific">Micromonospora purpureochromogenes</name>
    <dbReference type="NCBI Taxonomy" id="47872"/>
    <lineage>
        <taxon>Bacteria</taxon>
        <taxon>Bacillati</taxon>
        <taxon>Actinomycetota</taxon>
        <taxon>Actinomycetes</taxon>
        <taxon>Micromonosporales</taxon>
        <taxon>Micromonosporaceae</taxon>
        <taxon>Micromonospora</taxon>
    </lineage>
</organism>
<name>A0ABX2RVG0_9ACTN</name>
<dbReference type="EMBL" id="JACCCQ010000001">
    <property type="protein sequence ID" value="NYF59322.1"/>
    <property type="molecule type" value="Genomic_DNA"/>
</dbReference>
<proteinExistence type="predicted"/>
<reference evidence="2 3" key="1">
    <citation type="submission" date="2020-07" db="EMBL/GenBank/DDBJ databases">
        <title>Sequencing the genomes of 1000 actinobacteria strains.</title>
        <authorList>
            <person name="Klenk H.-P."/>
        </authorList>
    </citation>
    <scope>NUCLEOTIDE SEQUENCE [LARGE SCALE GENOMIC DNA]</scope>
    <source>
        <strain evidence="2 3">DSM 43814</strain>
    </source>
</reference>
<evidence type="ECO:0000256" key="1">
    <source>
        <dbReference type="SAM" id="MobiDB-lite"/>
    </source>
</evidence>
<evidence type="ECO:0000313" key="2">
    <source>
        <dbReference type="EMBL" id="NYF59322.1"/>
    </source>
</evidence>
<protein>
    <submittedName>
        <fullName evidence="2">Uncharacterized protein</fullName>
    </submittedName>
</protein>
<dbReference type="Proteomes" id="UP000631553">
    <property type="component" value="Unassembled WGS sequence"/>
</dbReference>
<accession>A0ABX2RVG0</accession>
<comment type="caution">
    <text evidence="2">The sequence shown here is derived from an EMBL/GenBank/DDBJ whole genome shotgun (WGS) entry which is preliminary data.</text>
</comment>
<feature type="region of interest" description="Disordered" evidence="1">
    <location>
        <begin position="33"/>
        <end position="59"/>
    </location>
</feature>
<gene>
    <name evidence="2" type="ORF">HDA35_005153</name>
</gene>
<keyword evidence="3" id="KW-1185">Reference proteome</keyword>